<accession>A0A3N4N1E7</accession>
<evidence type="ECO:0000313" key="2">
    <source>
        <dbReference type="Proteomes" id="UP000279089"/>
    </source>
</evidence>
<evidence type="ECO:0000313" key="1">
    <source>
        <dbReference type="EMBL" id="RPD41433.1"/>
    </source>
</evidence>
<dbReference type="PROSITE" id="PS51257">
    <property type="entry name" value="PROKAR_LIPOPROTEIN"/>
    <property type="match status" value="1"/>
</dbReference>
<dbReference type="Proteomes" id="UP000279089">
    <property type="component" value="Unassembled WGS sequence"/>
</dbReference>
<protein>
    <submittedName>
        <fullName evidence="1">DUF4302 domain-containing protein</fullName>
    </submittedName>
</protein>
<sequence>MIQINRSGKTGLLMVLPLILFFSCKKEEFEGQRPDERIAAALDAYYGTLAGSEYGWKGNLFPAGGRGFGFFFRFDRQNRVSMLADISDQTRRTAKESSYRIRATLTPSLYFDTYTYLHQLADPDPAVNNGTPGFGLYSDFEFSIQYASKDTLLLKGNLFGSRLELIRATREEAAAYEAGNLAAMKRRVSQFLEDRKFTYIEDAAGNIYTTAIDTEENTLIVNYDSAGTIATQKFGLSFFGTDQLIMSMPFRHDKFQFDRLIIDSQTGELQAAQGGQHFVLWDTEVPPFAFSAMWGVGYESIVVPIETEAQGNGAEFNLRRTTFLQNARTLLAAGTTFPEMTVTIDRKQQLLFVNQLIRQGANNFNARFVFSFIQQGDEYTFKYEGATDDNAKFLENAFIPVLEGFLYGKMQFDYDLELSELRASGQSGGLPGFKFVGRL</sequence>
<dbReference type="Pfam" id="PF14135">
    <property type="entry name" value="DUF4302"/>
    <property type="match status" value="1"/>
</dbReference>
<dbReference type="InterPro" id="IPR025396">
    <property type="entry name" value="DUF4302"/>
</dbReference>
<dbReference type="OrthoDB" id="707849at2"/>
<organism evidence="1 2">
    <name type="scientific">Chitinophaga barathri</name>
    <dbReference type="NCBI Taxonomy" id="1647451"/>
    <lineage>
        <taxon>Bacteria</taxon>
        <taxon>Pseudomonadati</taxon>
        <taxon>Bacteroidota</taxon>
        <taxon>Chitinophagia</taxon>
        <taxon>Chitinophagales</taxon>
        <taxon>Chitinophagaceae</taxon>
        <taxon>Chitinophaga</taxon>
    </lineage>
</organism>
<dbReference type="RefSeq" id="WP_120516268.1">
    <property type="nucleotide sequence ID" value="NZ_QXZY01000005.1"/>
</dbReference>
<dbReference type="EMBL" id="RMBX01000004">
    <property type="protein sequence ID" value="RPD41433.1"/>
    <property type="molecule type" value="Genomic_DNA"/>
</dbReference>
<name>A0A3N4N1E7_9BACT</name>
<reference evidence="2" key="1">
    <citation type="submission" date="2018-11" db="EMBL/GenBank/DDBJ databases">
        <title>Chitinophaga lutea sp.nov., isolate from arsenic contaminated soil.</title>
        <authorList>
            <person name="Zong Y."/>
        </authorList>
    </citation>
    <scope>NUCLEOTIDE SEQUENCE [LARGE SCALE GENOMIC DNA]</scope>
    <source>
        <strain evidence="2">YLT18</strain>
    </source>
</reference>
<comment type="caution">
    <text evidence="1">The sequence shown here is derived from an EMBL/GenBank/DDBJ whole genome shotgun (WGS) entry which is preliminary data.</text>
</comment>
<proteinExistence type="predicted"/>
<keyword evidence="2" id="KW-1185">Reference proteome</keyword>
<gene>
    <name evidence="1" type="ORF">EG028_08930</name>
</gene>
<dbReference type="AlphaFoldDB" id="A0A3N4N1E7"/>